<feature type="domain" description="4Fe-4S ferredoxin-type" evidence="2">
    <location>
        <begin position="160"/>
        <end position="189"/>
    </location>
</feature>
<dbReference type="Gene3D" id="3.40.50.970">
    <property type="match status" value="1"/>
</dbReference>
<dbReference type="InterPro" id="IPR011766">
    <property type="entry name" value="TPP_enzyme_TPP-bd"/>
</dbReference>
<protein>
    <recommendedName>
        <fullName evidence="2">4Fe-4S ferredoxin-type domain-containing protein</fullName>
    </recommendedName>
</protein>
<evidence type="ECO:0000256" key="1">
    <source>
        <dbReference type="ARBA" id="ARBA00023002"/>
    </source>
</evidence>
<accession>X1EEP5</accession>
<dbReference type="PROSITE" id="PS51379">
    <property type="entry name" value="4FE4S_FER_2"/>
    <property type="match status" value="1"/>
</dbReference>
<feature type="non-terminal residue" evidence="3">
    <location>
        <position position="1"/>
    </location>
</feature>
<dbReference type="InterPro" id="IPR029061">
    <property type="entry name" value="THDP-binding"/>
</dbReference>
<dbReference type="SUPFAM" id="SSF52518">
    <property type="entry name" value="Thiamin diphosphate-binding fold (THDP-binding)"/>
    <property type="match status" value="1"/>
</dbReference>
<proteinExistence type="predicted"/>
<dbReference type="PANTHER" id="PTHR48084:SF3">
    <property type="entry name" value="SUBUNIT OF PYRUVATE:FLAVODOXIN OXIDOREDUCTASE"/>
    <property type="match status" value="1"/>
</dbReference>
<dbReference type="GO" id="GO:0045333">
    <property type="term" value="P:cellular respiration"/>
    <property type="evidence" value="ECO:0007669"/>
    <property type="project" value="UniProtKB-ARBA"/>
</dbReference>
<organism evidence="3">
    <name type="scientific">marine sediment metagenome</name>
    <dbReference type="NCBI Taxonomy" id="412755"/>
    <lineage>
        <taxon>unclassified sequences</taxon>
        <taxon>metagenomes</taxon>
        <taxon>ecological metagenomes</taxon>
    </lineage>
</organism>
<dbReference type="Pfam" id="PF02775">
    <property type="entry name" value="TPP_enzyme_C"/>
    <property type="match status" value="1"/>
</dbReference>
<gene>
    <name evidence="3" type="ORF">S01H4_60337</name>
</gene>
<feature type="non-terminal residue" evidence="3">
    <location>
        <position position="189"/>
    </location>
</feature>
<dbReference type="GO" id="GO:0016625">
    <property type="term" value="F:oxidoreductase activity, acting on the aldehyde or oxo group of donors, iron-sulfur protein as acceptor"/>
    <property type="evidence" value="ECO:0007669"/>
    <property type="project" value="UniProtKB-ARBA"/>
</dbReference>
<dbReference type="AlphaFoldDB" id="X1EEP5"/>
<keyword evidence="1" id="KW-0560">Oxidoreductase</keyword>
<dbReference type="InterPro" id="IPR017896">
    <property type="entry name" value="4Fe4S_Fe-S-bd"/>
</dbReference>
<sequence length="189" mass="20718">GCYSLGVFYDRAMTTMQAMGSGIGVATGLGQLERFGFDAKVLAVAGDSTFFHACIPGLINAKHKNSNLTFVILDNETTAMTGFQTHPGARHQESNLKRVKIEEIIKAIEPDFFARSDANNIPELIDLLHSTINKDGLKVLLLDSVCWLEEAKRGSTVKDISFRIDKDLCKGEECLICVSDFACPAISWD</sequence>
<dbReference type="EMBL" id="BART01035558">
    <property type="protein sequence ID" value="GAH15609.1"/>
    <property type="molecule type" value="Genomic_DNA"/>
</dbReference>
<comment type="caution">
    <text evidence="3">The sequence shown here is derived from an EMBL/GenBank/DDBJ whole genome shotgun (WGS) entry which is preliminary data.</text>
</comment>
<evidence type="ECO:0000259" key="2">
    <source>
        <dbReference type="PROSITE" id="PS51379"/>
    </source>
</evidence>
<evidence type="ECO:0000313" key="3">
    <source>
        <dbReference type="EMBL" id="GAH15609.1"/>
    </source>
</evidence>
<reference evidence="3" key="1">
    <citation type="journal article" date="2014" name="Front. Microbiol.">
        <title>High frequency of phylogenetically diverse reductive dehalogenase-homologous genes in deep subseafloor sedimentary metagenomes.</title>
        <authorList>
            <person name="Kawai M."/>
            <person name="Futagami T."/>
            <person name="Toyoda A."/>
            <person name="Takaki Y."/>
            <person name="Nishi S."/>
            <person name="Hori S."/>
            <person name="Arai W."/>
            <person name="Tsubouchi T."/>
            <person name="Morono Y."/>
            <person name="Uchiyama I."/>
            <person name="Ito T."/>
            <person name="Fujiyama A."/>
            <person name="Inagaki F."/>
            <person name="Takami H."/>
        </authorList>
    </citation>
    <scope>NUCLEOTIDE SEQUENCE</scope>
    <source>
        <strain evidence="3">Expedition CK06-06</strain>
    </source>
</reference>
<dbReference type="InterPro" id="IPR051457">
    <property type="entry name" value="2-oxoacid:Fd_oxidoreductase"/>
</dbReference>
<name>X1EEP5_9ZZZZ</name>
<dbReference type="GO" id="GO:0030976">
    <property type="term" value="F:thiamine pyrophosphate binding"/>
    <property type="evidence" value="ECO:0007669"/>
    <property type="project" value="InterPro"/>
</dbReference>
<dbReference type="PANTHER" id="PTHR48084">
    <property type="entry name" value="2-OXOGLUTARATE OXIDOREDUCTASE SUBUNIT KORB-RELATED"/>
    <property type="match status" value="1"/>
</dbReference>